<reference evidence="2 3" key="1">
    <citation type="submission" date="2018-05" db="EMBL/GenBank/DDBJ databases">
        <title>A metagenomic window into the 2 km-deep terrestrial subsurface aquifer revealed taxonomically and functionally diverse microbial community comprising novel uncultured bacterial lineages.</title>
        <authorList>
            <person name="Kadnikov V.V."/>
            <person name="Mardanov A.V."/>
            <person name="Beletsky A.V."/>
            <person name="Banks D."/>
            <person name="Pimenov N.V."/>
            <person name="Frank Y.A."/>
            <person name="Karnachuk O.V."/>
            <person name="Ravin N.V."/>
        </authorList>
    </citation>
    <scope>NUCLEOTIDE SEQUENCE [LARGE SCALE GENOMIC DNA]</scope>
    <source>
        <strain evidence="2">BY</strain>
    </source>
</reference>
<evidence type="ECO:0000313" key="3">
    <source>
        <dbReference type="Proteomes" id="UP000262583"/>
    </source>
</evidence>
<protein>
    <submittedName>
        <fullName evidence="2">Uncharacterized protein</fullName>
    </submittedName>
</protein>
<feature type="region of interest" description="Disordered" evidence="1">
    <location>
        <begin position="1"/>
        <end position="33"/>
    </location>
</feature>
<evidence type="ECO:0000313" key="2">
    <source>
        <dbReference type="EMBL" id="AXA36965.1"/>
    </source>
</evidence>
<dbReference type="EMBL" id="CP030759">
    <property type="protein sequence ID" value="AXA36965.1"/>
    <property type="molecule type" value="Genomic_DNA"/>
</dbReference>
<dbReference type="Proteomes" id="UP000262583">
    <property type="component" value="Chromosome"/>
</dbReference>
<dbReference type="AlphaFoldDB" id="A0A2Z4Y979"/>
<feature type="compositionally biased region" description="Basic and acidic residues" evidence="1">
    <location>
        <begin position="1"/>
        <end position="26"/>
    </location>
</feature>
<name>A0A2Z4Y979_SUMC1</name>
<evidence type="ECO:0000256" key="1">
    <source>
        <dbReference type="SAM" id="MobiDB-lite"/>
    </source>
</evidence>
<dbReference type="KEGG" id="schv:BRCON_2188"/>
<sequence length="62" mass="6910">MRLGKEVEERFAREDGKARSAREAAKNAKVHPHARGEDTAVLCGVATISPELRPRLYYGTSR</sequence>
<gene>
    <name evidence="2" type="ORF">BRCON_2188</name>
</gene>
<accession>A0A2Z4Y979</accession>
<organism evidence="2 3">
    <name type="scientific">Sumerlaea chitinivorans</name>
    <dbReference type="NCBI Taxonomy" id="2250252"/>
    <lineage>
        <taxon>Bacteria</taxon>
        <taxon>Candidatus Sumerlaeota</taxon>
        <taxon>Candidatus Sumerlaeia</taxon>
        <taxon>Candidatus Sumerlaeales</taxon>
        <taxon>Candidatus Sumerlaeaceae</taxon>
        <taxon>Candidatus Sumerlaea</taxon>
    </lineage>
</organism>
<proteinExistence type="predicted"/>